<dbReference type="Proteomes" id="UP000825935">
    <property type="component" value="Chromosome 7"/>
</dbReference>
<proteinExistence type="predicted"/>
<evidence type="ECO:0000256" key="1">
    <source>
        <dbReference type="SAM" id="Phobius"/>
    </source>
</evidence>
<evidence type="ECO:0000313" key="3">
    <source>
        <dbReference type="Proteomes" id="UP000825935"/>
    </source>
</evidence>
<comment type="caution">
    <text evidence="2">The sequence shown here is derived from an EMBL/GenBank/DDBJ whole genome shotgun (WGS) entry which is preliminary data.</text>
</comment>
<name>A0A8T2UEY5_CERRI</name>
<dbReference type="AlphaFoldDB" id="A0A8T2UEY5"/>
<feature type="transmembrane region" description="Helical" evidence="1">
    <location>
        <begin position="104"/>
        <end position="124"/>
    </location>
</feature>
<keyword evidence="1" id="KW-0812">Transmembrane</keyword>
<evidence type="ECO:0000313" key="2">
    <source>
        <dbReference type="EMBL" id="KAH7433070.1"/>
    </source>
</evidence>
<dbReference type="EMBL" id="CM035412">
    <property type="protein sequence ID" value="KAH7433070.1"/>
    <property type="molecule type" value="Genomic_DNA"/>
</dbReference>
<dbReference type="OrthoDB" id="1983426at2759"/>
<organism evidence="2 3">
    <name type="scientific">Ceratopteris richardii</name>
    <name type="common">Triangle waterfern</name>
    <dbReference type="NCBI Taxonomy" id="49495"/>
    <lineage>
        <taxon>Eukaryota</taxon>
        <taxon>Viridiplantae</taxon>
        <taxon>Streptophyta</taxon>
        <taxon>Embryophyta</taxon>
        <taxon>Tracheophyta</taxon>
        <taxon>Polypodiopsida</taxon>
        <taxon>Polypodiidae</taxon>
        <taxon>Polypodiales</taxon>
        <taxon>Pteridineae</taxon>
        <taxon>Pteridaceae</taxon>
        <taxon>Parkerioideae</taxon>
        <taxon>Ceratopteris</taxon>
    </lineage>
</organism>
<reference evidence="2" key="1">
    <citation type="submission" date="2021-08" db="EMBL/GenBank/DDBJ databases">
        <title>WGS assembly of Ceratopteris richardii.</title>
        <authorList>
            <person name="Marchant D.B."/>
            <person name="Chen G."/>
            <person name="Jenkins J."/>
            <person name="Shu S."/>
            <person name="Leebens-Mack J."/>
            <person name="Grimwood J."/>
            <person name="Schmutz J."/>
            <person name="Soltis P."/>
            <person name="Soltis D."/>
            <person name="Chen Z.-H."/>
        </authorList>
    </citation>
    <scope>NUCLEOTIDE SEQUENCE</scope>
    <source>
        <strain evidence="2">Whitten #5841</strain>
        <tissue evidence="2">Leaf</tissue>
    </source>
</reference>
<gene>
    <name evidence="2" type="ORF">KP509_07G053600</name>
</gene>
<keyword evidence="1" id="KW-0472">Membrane</keyword>
<keyword evidence="3" id="KW-1185">Reference proteome</keyword>
<protein>
    <submittedName>
        <fullName evidence="2">Uncharacterized protein</fullName>
    </submittedName>
</protein>
<accession>A0A8T2UEY5</accession>
<keyword evidence="1" id="KW-1133">Transmembrane helix</keyword>
<sequence length="184" mass="20432">MVPSTLPPTVGVVCWEHKTVDMFMLRNRLYYKLYRVYSCDVEAFSASYHEHEVFSGEIVGGRLKRCNKIVKFVEPSSAMVSTNSWLKLGLHDTDQVSMDEYDDAPIFVSIAVGALFGLLCCLYPSSSNVAIDMKPSMVAPASDIVACINSHNYPFPVFDPSSSIHFSVFSFNIGGWADRNVLLG</sequence>